<accession>W8KQ76</accession>
<feature type="transmembrane region" description="Helical" evidence="7">
    <location>
        <begin position="133"/>
        <end position="155"/>
    </location>
</feature>
<evidence type="ECO:0000256" key="5">
    <source>
        <dbReference type="ARBA" id="ARBA00023136"/>
    </source>
</evidence>
<dbReference type="GO" id="GO:0044341">
    <property type="term" value="P:sodium-dependent phosphate transport"/>
    <property type="evidence" value="ECO:0007669"/>
    <property type="project" value="InterPro"/>
</dbReference>
<dbReference type="HOGENOM" id="CLU_025623_2_0_6"/>
<dbReference type="InterPro" id="IPR003841">
    <property type="entry name" value="Na/Pi_transpt"/>
</dbReference>
<dbReference type="AlphaFoldDB" id="W8KQ76"/>
<feature type="region of interest" description="Disordered" evidence="6">
    <location>
        <begin position="526"/>
        <end position="547"/>
    </location>
</feature>
<reference evidence="9" key="2">
    <citation type="submission" date="2014-02" db="EMBL/GenBank/DDBJ databases">
        <title>Draft Genome Sequence of extremely halophilic bacteria Halorhodospira halochloris.</title>
        <authorList>
            <person name="Singh K.S."/>
        </authorList>
    </citation>
    <scope>NUCLEOTIDE SEQUENCE [LARGE SCALE GENOMIC DNA]</scope>
    <source>
        <strain evidence="9">A</strain>
    </source>
</reference>
<evidence type="ECO:0000256" key="6">
    <source>
        <dbReference type="SAM" id="MobiDB-lite"/>
    </source>
</evidence>
<dbReference type="OrthoDB" id="5778511at2"/>
<reference evidence="8 9" key="1">
    <citation type="journal article" date="2014" name="J Genomics">
        <title>Draft Genome Sequence of the Extremely Halophilic Phototrophic Purple Sulfur Bacterium Halorhodospira halochloris.</title>
        <authorList>
            <person name="Singh K.S."/>
            <person name="Kirksey J."/>
            <person name="Hoff W.D."/>
            <person name="Deole R."/>
        </authorList>
    </citation>
    <scope>NUCLEOTIDE SEQUENCE [LARGE SCALE GENOMIC DNA]</scope>
    <source>
        <strain evidence="8 9">A</strain>
    </source>
</reference>
<keyword evidence="4 7" id="KW-1133">Transmembrane helix</keyword>
<feature type="transmembrane region" description="Helical" evidence="7">
    <location>
        <begin position="187"/>
        <end position="203"/>
    </location>
</feature>
<feature type="transmembrane region" description="Helical" evidence="7">
    <location>
        <begin position="276"/>
        <end position="295"/>
    </location>
</feature>
<keyword evidence="9" id="KW-1185">Reference proteome</keyword>
<dbReference type="NCBIfam" id="NF037997">
    <property type="entry name" value="Na_Pi_symport"/>
    <property type="match status" value="1"/>
</dbReference>
<evidence type="ECO:0000256" key="1">
    <source>
        <dbReference type="ARBA" id="ARBA00004651"/>
    </source>
</evidence>
<gene>
    <name evidence="8" type="ORF">M911_08135</name>
</gene>
<feature type="transmembrane region" description="Helical" evidence="7">
    <location>
        <begin position="161"/>
        <end position="180"/>
    </location>
</feature>
<dbReference type="KEGG" id="hhc:M911_08135"/>
<organism evidence="8 9">
    <name type="scientific">Ectothiorhodospira haloalkaliphila</name>
    <dbReference type="NCBI Taxonomy" id="421628"/>
    <lineage>
        <taxon>Bacteria</taxon>
        <taxon>Pseudomonadati</taxon>
        <taxon>Pseudomonadota</taxon>
        <taxon>Gammaproteobacteria</taxon>
        <taxon>Chromatiales</taxon>
        <taxon>Ectothiorhodospiraceae</taxon>
        <taxon>Ectothiorhodospira</taxon>
    </lineage>
</organism>
<sequence>MELINLVAGILLVLFGLRFLRKGFARIMGGDLLDWLQGFTRTRTRAFLGGVAGGAVMPSSTATAMLSVQMTRRGRVSWRNVLAVLLGAQLGTTVLVQLVSFDLQDFNGLFLAVGAFLFLFVESSRPRGVGQSLLAFGFMLMGMGLLSESAIAMGSDPAVEALFAALAELPLLFMLGAVLLTLVVQSATASIAVALALVSGGQISLEMLLLWVLGANIGLCLTVLMAGWGDFQGRRLGLAVLMVKLPLAMALAAVVLTLPGLPPEGWVGGLPQQAAWAHTLFNLLACLAILVAPTLERWVNALIQEPERPEKPAITRLDPLLLQNPTLAINAAMRETLRVFDALHLMGETVMQGLRQGELPPGVGMDIDVRTRDMQRVCRELTEFLDAIPDDSLSPEDQALKDTLDDFMRELPLIVRTLGEDMHDEVRRLLEHDTASVEAARPLLLEAASRFTQQMNTVARMLMRERPELGRKILDRKQETSRWLIQAKRNQPGLPYAAWEVLDGFQQLNRRLSGVVYVYCHDEPGAEALQDDNGDEPQVVVKGETGR</sequence>
<evidence type="ECO:0000256" key="2">
    <source>
        <dbReference type="ARBA" id="ARBA00022475"/>
    </source>
</evidence>
<dbReference type="PATRIC" id="fig|1354791.3.peg.2075"/>
<keyword evidence="5 7" id="KW-0472">Membrane</keyword>
<evidence type="ECO:0000256" key="7">
    <source>
        <dbReference type="SAM" id="Phobius"/>
    </source>
</evidence>
<proteinExistence type="predicted"/>
<evidence type="ECO:0000313" key="8">
    <source>
        <dbReference type="EMBL" id="AHK79127.1"/>
    </source>
</evidence>
<feature type="transmembrane region" description="Helical" evidence="7">
    <location>
        <begin position="80"/>
        <end position="100"/>
    </location>
</feature>
<dbReference type="Pfam" id="PF02690">
    <property type="entry name" value="Na_Pi_cotrans"/>
    <property type="match status" value="1"/>
</dbReference>
<feature type="transmembrane region" description="Helical" evidence="7">
    <location>
        <begin position="45"/>
        <end position="68"/>
    </location>
</feature>
<evidence type="ECO:0000256" key="3">
    <source>
        <dbReference type="ARBA" id="ARBA00022692"/>
    </source>
</evidence>
<dbReference type="GO" id="GO:0005886">
    <property type="term" value="C:plasma membrane"/>
    <property type="evidence" value="ECO:0007669"/>
    <property type="project" value="UniProtKB-SubCell"/>
</dbReference>
<feature type="transmembrane region" description="Helical" evidence="7">
    <location>
        <begin position="209"/>
        <end position="229"/>
    </location>
</feature>
<keyword evidence="2" id="KW-1003">Cell membrane</keyword>
<protein>
    <submittedName>
        <fullName evidence="8">Sodium:phosphate symporter</fullName>
    </submittedName>
</protein>
<keyword evidence="3 7" id="KW-0812">Transmembrane</keyword>
<dbReference type="RefSeq" id="WP_025281565.1">
    <property type="nucleotide sequence ID" value="NZ_CP007268.1"/>
</dbReference>
<name>W8KQ76_9GAMM</name>
<comment type="subcellular location">
    <subcellularLocation>
        <location evidence="1">Cell membrane</location>
        <topology evidence="1">Multi-pass membrane protein</topology>
    </subcellularLocation>
</comment>
<feature type="transmembrane region" description="Helical" evidence="7">
    <location>
        <begin position="236"/>
        <end position="256"/>
    </location>
</feature>
<feature type="transmembrane region" description="Helical" evidence="7">
    <location>
        <begin position="106"/>
        <end position="121"/>
    </location>
</feature>
<evidence type="ECO:0000256" key="4">
    <source>
        <dbReference type="ARBA" id="ARBA00022989"/>
    </source>
</evidence>
<dbReference type="PANTHER" id="PTHR10010">
    <property type="entry name" value="SOLUTE CARRIER FAMILY 34 SODIUM PHOSPHATE , MEMBER 2-RELATED"/>
    <property type="match status" value="1"/>
</dbReference>
<dbReference type="Proteomes" id="UP000019442">
    <property type="component" value="Chromosome"/>
</dbReference>
<dbReference type="EMBL" id="CP007268">
    <property type="protein sequence ID" value="AHK79127.1"/>
    <property type="molecule type" value="Genomic_DNA"/>
</dbReference>
<dbReference type="PANTHER" id="PTHR10010:SF46">
    <property type="entry name" value="SODIUM-DEPENDENT PHOSPHATE TRANSPORT PROTEIN 2B"/>
    <property type="match status" value="1"/>
</dbReference>
<evidence type="ECO:0000313" key="9">
    <source>
        <dbReference type="Proteomes" id="UP000019442"/>
    </source>
</evidence>
<dbReference type="GO" id="GO:0005436">
    <property type="term" value="F:sodium:phosphate symporter activity"/>
    <property type="evidence" value="ECO:0007669"/>
    <property type="project" value="InterPro"/>
</dbReference>